<dbReference type="InterPro" id="IPR041662">
    <property type="entry name" value="SusD-like_2"/>
</dbReference>
<dbReference type="InterPro" id="IPR011990">
    <property type="entry name" value="TPR-like_helical_dom_sf"/>
</dbReference>
<reference evidence="1" key="2">
    <citation type="submission" date="2020-09" db="EMBL/GenBank/DDBJ databases">
        <authorList>
            <person name="Sun Q."/>
            <person name="Zhou Y."/>
        </authorList>
    </citation>
    <scope>NUCLEOTIDE SEQUENCE</scope>
    <source>
        <strain evidence="1">CGMCC 1.12195</strain>
    </source>
</reference>
<accession>A0A917M5H5</accession>
<name>A0A917M5H5_9SPHI</name>
<evidence type="ECO:0000313" key="1">
    <source>
        <dbReference type="EMBL" id="GGG76334.1"/>
    </source>
</evidence>
<evidence type="ECO:0000313" key="2">
    <source>
        <dbReference type="Proteomes" id="UP000660862"/>
    </source>
</evidence>
<proteinExistence type="predicted"/>
<dbReference type="PROSITE" id="PS51257">
    <property type="entry name" value="PROKAR_LIPOPROTEIN"/>
    <property type="match status" value="1"/>
</dbReference>
<sequence length="463" mass="51289">MKTRIFSFIFAVVLFAGCENFIDVNENPNAPTKVDEKLLLAPLCYQIAHNITAGNGTLFVNYYMQNIALNQPIPNHGTYLLVPSELDAPWTALYATSLKNLNILKLQAEERQNFHYAGIAKILTAYCLGLGTSFWGDIPYSESLQGEGNFTPAYDAQESIYQSIQQLLDEGIADIGRNIGLTPGNDDFFFVGNMENWVKAAYTMKARFHMHLTDAPGYDAVQQATQALQALAQGYGSNAENMEFDYPGGAGTQSRWFTRMLPIETIVLAANAVDTLVSRNDPRLPLLVTPAKSDGEYRGRPLGQQGIGSLESYSILGDYYGGQDASVHLLTYSEALFIEAEATLIVSGHAAAEPIFREAILANMEQVGLSRDDADVQTYLSTRLPLTAGNALQRIMEDKKVANFLSAENFNDWRRTGFPVMAKVENALSDIPRRLIYPLIEVSTNPQSQHTATLTDRIWWDQP</sequence>
<organism evidence="1 2">
    <name type="scientific">Parapedobacter pyrenivorans</name>
    <dbReference type="NCBI Taxonomy" id="1305674"/>
    <lineage>
        <taxon>Bacteria</taxon>
        <taxon>Pseudomonadati</taxon>
        <taxon>Bacteroidota</taxon>
        <taxon>Sphingobacteriia</taxon>
        <taxon>Sphingobacteriales</taxon>
        <taxon>Sphingobacteriaceae</taxon>
        <taxon>Parapedobacter</taxon>
    </lineage>
</organism>
<dbReference type="Proteomes" id="UP000660862">
    <property type="component" value="Unassembled WGS sequence"/>
</dbReference>
<gene>
    <name evidence="1" type="ORF">GCM10007415_05130</name>
</gene>
<evidence type="ECO:0008006" key="3">
    <source>
        <dbReference type="Google" id="ProtNLM"/>
    </source>
</evidence>
<dbReference type="EMBL" id="BMER01000001">
    <property type="protein sequence ID" value="GGG76334.1"/>
    <property type="molecule type" value="Genomic_DNA"/>
</dbReference>
<keyword evidence="2" id="KW-1185">Reference proteome</keyword>
<dbReference type="SUPFAM" id="SSF48452">
    <property type="entry name" value="TPR-like"/>
    <property type="match status" value="1"/>
</dbReference>
<dbReference type="Pfam" id="PF12771">
    <property type="entry name" value="SusD-like_2"/>
    <property type="match status" value="1"/>
</dbReference>
<reference evidence="1" key="1">
    <citation type="journal article" date="2014" name="Int. J. Syst. Evol. Microbiol.">
        <title>Complete genome sequence of Corynebacterium casei LMG S-19264T (=DSM 44701T), isolated from a smear-ripened cheese.</title>
        <authorList>
            <consortium name="US DOE Joint Genome Institute (JGI-PGF)"/>
            <person name="Walter F."/>
            <person name="Albersmeier A."/>
            <person name="Kalinowski J."/>
            <person name="Ruckert C."/>
        </authorList>
    </citation>
    <scope>NUCLEOTIDE SEQUENCE</scope>
    <source>
        <strain evidence="1">CGMCC 1.12195</strain>
    </source>
</reference>
<dbReference type="AlphaFoldDB" id="A0A917M5H5"/>
<dbReference type="Gene3D" id="1.25.40.390">
    <property type="match status" value="1"/>
</dbReference>
<protein>
    <recommendedName>
        <fullName evidence="3">Starch-binding associating with outer membrane</fullName>
    </recommendedName>
</protein>
<comment type="caution">
    <text evidence="1">The sequence shown here is derived from an EMBL/GenBank/DDBJ whole genome shotgun (WGS) entry which is preliminary data.</text>
</comment>
<dbReference type="RefSeq" id="WP_188504363.1">
    <property type="nucleotide sequence ID" value="NZ_BMER01000001.1"/>
</dbReference>